<dbReference type="OrthoDB" id="10043826at2759"/>
<name>A0A3M7Q4T5_BRAPC</name>
<dbReference type="AlphaFoldDB" id="A0A3M7Q4T5"/>
<reference evidence="2 3" key="1">
    <citation type="journal article" date="2018" name="Sci. Rep.">
        <title>Genomic signatures of local adaptation to the degree of environmental predictability in rotifers.</title>
        <authorList>
            <person name="Franch-Gras L."/>
            <person name="Hahn C."/>
            <person name="Garcia-Roger E.M."/>
            <person name="Carmona M.J."/>
            <person name="Serra M."/>
            <person name="Gomez A."/>
        </authorList>
    </citation>
    <scope>NUCLEOTIDE SEQUENCE [LARGE SCALE GENOMIC DNA]</scope>
    <source>
        <strain evidence="2">HYR1</strain>
    </source>
</reference>
<dbReference type="SUPFAM" id="SSF111469">
    <property type="entry name" value="Geminin coiled-coil domain"/>
    <property type="match status" value="1"/>
</dbReference>
<dbReference type="Pfam" id="PF07412">
    <property type="entry name" value="Geminin"/>
    <property type="match status" value="1"/>
</dbReference>
<keyword evidence="1" id="KW-0175">Coiled coil</keyword>
<evidence type="ECO:0000313" key="3">
    <source>
        <dbReference type="Proteomes" id="UP000276133"/>
    </source>
</evidence>
<proteinExistence type="predicted"/>
<evidence type="ECO:0000256" key="1">
    <source>
        <dbReference type="SAM" id="Coils"/>
    </source>
</evidence>
<dbReference type="InterPro" id="IPR022786">
    <property type="entry name" value="Geminin/Multicilin"/>
</dbReference>
<dbReference type="Gene3D" id="1.20.5.1180">
    <property type="entry name" value="Geminin coiled-coil domain"/>
    <property type="match status" value="1"/>
</dbReference>
<dbReference type="Proteomes" id="UP000276133">
    <property type="component" value="Unassembled WGS sequence"/>
</dbReference>
<feature type="coiled-coil region" evidence="1">
    <location>
        <begin position="51"/>
        <end position="102"/>
    </location>
</feature>
<accession>A0A3M7Q4T5</accession>
<protein>
    <submittedName>
        <fullName evidence="2">Uncharacterized protein</fullName>
    </submittedName>
</protein>
<keyword evidence="3" id="KW-1185">Reference proteome</keyword>
<comment type="caution">
    <text evidence="2">The sequence shown here is derived from an EMBL/GenBank/DDBJ whole genome shotgun (WGS) entry which is preliminary data.</text>
</comment>
<gene>
    <name evidence="2" type="ORF">BpHYR1_032502</name>
</gene>
<evidence type="ECO:0000313" key="2">
    <source>
        <dbReference type="EMBL" id="RNA06224.1"/>
    </source>
</evidence>
<organism evidence="2 3">
    <name type="scientific">Brachionus plicatilis</name>
    <name type="common">Marine rotifer</name>
    <name type="synonym">Brachionus muelleri</name>
    <dbReference type="NCBI Taxonomy" id="10195"/>
    <lineage>
        <taxon>Eukaryota</taxon>
        <taxon>Metazoa</taxon>
        <taxon>Spiralia</taxon>
        <taxon>Gnathifera</taxon>
        <taxon>Rotifera</taxon>
        <taxon>Eurotatoria</taxon>
        <taxon>Monogononta</taxon>
        <taxon>Pseudotrocha</taxon>
        <taxon>Ploima</taxon>
        <taxon>Brachionidae</taxon>
        <taxon>Brachionus</taxon>
    </lineage>
</organism>
<sequence>MSKQKKDVEVECNLENELSQDDEFLLKKINLTQEQIKLKTENQEAFWKIVAETLRSDLKDALDDNQELHRLKDLMEEEGQDLDKENTKLVKLVNEAKEICNQYIG</sequence>
<dbReference type="EMBL" id="REGN01007455">
    <property type="protein sequence ID" value="RNA06224.1"/>
    <property type="molecule type" value="Genomic_DNA"/>
</dbReference>
<dbReference type="GO" id="GO:0006275">
    <property type="term" value="P:regulation of DNA replication"/>
    <property type="evidence" value="ECO:0007669"/>
    <property type="project" value="InterPro"/>
</dbReference>